<organism evidence="1 2">
    <name type="scientific">Heterorhabditis bacteriophora</name>
    <name type="common">Entomopathogenic nematode worm</name>
    <dbReference type="NCBI Taxonomy" id="37862"/>
    <lineage>
        <taxon>Eukaryota</taxon>
        <taxon>Metazoa</taxon>
        <taxon>Ecdysozoa</taxon>
        <taxon>Nematoda</taxon>
        <taxon>Chromadorea</taxon>
        <taxon>Rhabditida</taxon>
        <taxon>Rhabditina</taxon>
        <taxon>Rhabditomorpha</taxon>
        <taxon>Strongyloidea</taxon>
        <taxon>Heterorhabditidae</taxon>
        <taxon>Heterorhabditis</taxon>
    </lineage>
</organism>
<reference evidence="2" key="1">
    <citation type="submission" date="2016-11" db="UniProtKB">
        <authorList>
            <consortium name="WormBaseParasite"/>
        </authorList>
    </citation>
    <scope>IDENTIFICATION</scope>
</reference>
<dbReference type="AlphaFoldDB" id="A0A1I7WG38"/>
<evidence type="ECO:0000313" key="2">
    <source>
        <dbReference type="WBParaSite" id="Hba_03891"/>
    </source>
</evidence>
<accession>A0A1I7WG38</accession>
<keyword evidence="1" id="KW-1185">Reference proteome</keyword>
<protein>
    <submittedName>
        <fullName evidence="2">Uncharacterized protein</fullName>
    </submittedName>
</protein>
<evidence type="ECO:0000313" key="1">
    <source>
        <dbReference type="Proteomes" id="UP000095283"/>
    </source>
</evidence>
<proteinExistence type="predicted"/>
<dbReference type="WBParaSite" id="Hba_03891">
    <property type="protein sequence ID" value="Hba_03891"/>
    <property type="gene ID" value="Hba_03891"/>
</dbReference>
<sequence>MLLCTYIVSCTTVNRSVVHFLFVVNKGLITQGWHSNSNSNRKFENLNLNLNLKFENLKISRFENI</sequence>
<name>A0A1I7WG38_HETBA</name>
<dbReference type="Proteomes" id="UP000095283">
    <property type="component" value="Unplaced"/>
</dbReference>